<sequence length="73" mass="8275">IDAWYSEVYKYDFSSDGPSPNTKHFTQLCWRDTTQYGIGYAYDPDPRIAVVVMNFNPPGNIVGGYKANVLPPR</sequence>
<dbReference type="InterPro" id="IPR035940">
    <property type="entry name" value="CAP_sf"/>
</dbReference>
<dbReference type="KEGG" id="psoj:PHYSODRAFT_390109"/>
<dbReference type="AlphaFoldDB" id="G4ZN31"/>
<name>G4ZN31_PHYSP</name>
<keyword evidence="3" id="KW-1185">Reference proteome</keyword>
<feature type="non-terminal residue" evidence="2">
    <location>
        <position position="1"/>
    </location>
</feature>
<evidence type="ECO:0000313" key="2">
    <source>
        <dbReference type="EMBL" id="EGZ15060.1"/>
    </source>
</evidence>
<feature type="non-terminal residue" evidence="2">
    <location>
        <position position="73"/>
    </location>
</feature>
<dbReference type="Proteomes" id="UP000002640">
    <property type="component" value="Unassembled WGS sequence"/>
</dbReference>
<dbReference type="SMR" id="G4ZN31"/>
<evidence type="ECO:0000313" key="3">
    <source>
        <dbReference type="Proteomes" id="UP000002640"/>
    </source>
</evidence>
<feature type="domain" description="SCP" evidence="1">
    <location>
        <begin position="1"/>
        <end position="55"/>
    </location>
</feature>
<proteinExistence type="predicted"/>
<gene>
    <name evidence="2" type="ORF">PHYSODRAFT_390109</name>
</gene>
<organism evidence="2 3">
    <name type="scientific">Phytophthora sojae (strain P6497)</name>
    <name type="common">Soybean stem and root rot agent</name>
    <name type="synonym">Phytophthora megasperma f. sp. glycines</name>
    <dbReference type="NCBI Taxonomy" id="1094619"/>
    <lineage>
        <taxon>Eukaryota</taxon>
        <taxon>Sar</taxon>
        <taxon>Stramenopiles</taxon>
        <taxon>Oomycota</taxon>
        <taxon>Peronosporomycetes</taxon>
        <taxon>Peronosporales</taxon>
        <taxon>Peronosporaceae</taxon>
        <taxon>Phytophthora</taxon>
    </lineage>
</organism>
<dbReference type="SUPFAM" id="SSF55797">
    <property type="entry name" value="PR-1-like"/>
    <property type="match status" value="1"/>
</dbReference>
<dbReference type="Gene3D" id="3.40.33.10">
    <property type="entry name" value="CAP"/>
    <property type="match status" value="1"/>
</dbReference>
<dbReference type="Pfam" id="PF00188">
    <property type="entry name" value="CAP"/>
    <property type="match status" value="1"/>
</dbReference>
<reference evidence="2 3" key="1">
    <citation type="journal article" date="2006" name="Science">
        <title>Phytophthora genome sequences uncover evolutionary origins and mechanisms of pathogenesis.</title>
        <authorList>
            <person name="Tyler B.M."/>
            <person name="Tripathy S."/>
            <person name="Zhang X."/>
            <person name="Dehal P."/>
            <person name="Jiang R.H."/>
            <person name="Aerts A."/>
            <person name="Arredondo F.D."/>
            <person name="Baxter L."/>
            <person name="Bensasson D."/>
            <person name="Beynon J.L."/>
            <person name="Chapman J."/>
            <person name="Damasceno C.M."/>
            <person name="Dorrance A.E."/>
            <person name="Dou D."/>
            <person name="Dickerman A.W."/>
            <person name="Dubchak I.L."/>
            <person name="Garbelotto M."/>
            <person name="Gijzen M."/>
            <person name="Gordon S.G."/>
            <person name="Govers F."/>
            <person name="Grunwald N.J."/>
            <person name="Huang W."/>
            <person name="Ivors K.L."/>
            <person name="Jones R.W."/>
            <person name="Kamoun S."/>
            <person name="Krampis K."/>
            <person name="Lamour K.H."/>
            <person name="Lee M.K."/>
            <person name="McDonald W.H."/>
            <person name="Medina M."/>
            <person name="Meijer H.J."/>
            <person name="Nordberg E.K."/>
            <person name="Maclean D.J."/>
            <person name="Ospina-Giraldo M.D."/>
            <person name="Morris P.F."/>
            <person name="Phuntumart V."/>
            <person name="Putnam N.H."/>
            <person name="Rash S."/>
            <person name="Rose J.K."/>
            <person name="Sakihama Y."/>
            <person name="Salamov A.A."/>
            <person name="Savidor A."/>
            <person name="Scheuring C.F."/>
            <person name="Smith B.M."/>
            <person name="Sobral B.W."/>
            <person name="Terry A."/>
            <person name="Torto-Alalibo T.A."/>
            <person name="Win J."/>
            <person name="Xu Z."/>
            <person name="Zhang H."/>
            <person name="Grigoriev I.V."/>
            <person name="Rokhsar D.S."/>
            <person name="Boore J.L."/>
        </authorList>
    </citation>
    <scope>NUCLEOTIDE SEQUENCE [LARGE SCALE GENOMIC DNA]</scope>
    <source>
        <strain evidence="2 3">P6497</strain>
    </source>
</reference>
<dbReference type="GeneID" id="20651063"/>
<dbReference type="InterPro" id="IPR014044">
    <property type="entry name" value="CAP_dom"/>
</dbReference>
<dbReference type="RefSeq" id="XP_009528809.1">
    <property type="nucleotide sequence ID" value="XM_009530514.1"/>
</dbReference>
<dbReference type="InParanoid" id="G4ZN31"/>
<protein>
    <recommendedName>
        <fullName evidence="1">SCP domain-containing protein</fullName>
    </recommendedName>
</protein>
<dbReference type="EMBL" id="JH159155">
    <property type="protein sequence ID" value="EGZ15060.1"/>
    <property type="molecule type" value="Genomic_DNA"/>
</dbReference>
<dbReference type="InterPro" id="IPR001283">
    <property type="entry name" value="CRISP-related"/>
</dbReference>
<dbReference type="PANTHER" id="PTHR10334">
    <property type="entry name" value="CYSTEINE-RICH SECRETORY PROTEIN-RELATED"/>
    <property type="match status" value="1"/>
</dbReference>
<evidence type="ECO:0000259" key="1">
    <source>
        <dbReference type="Pfam" id="PF00188"/>
    </source>
</evidence>
<accession>G4ZN31</accession>